<dbReference type="Gene3D" id="3.40.630.30">
    <property type="match status" value="1"/>
</dbReference>
<comment type="caution">
    <text evidence="2">The sequence shown here is derived from an EMBL/GenBank/DDBJ whole genome shotgun (WGS) entry which is preliminary data.</text>
</comment>
<feature type="domain" description="N-acetyltransferase" evidence="1">
    <location>
        <begin position="1"/>
        <end position="156"/>
    </location>
</feature>
<protein>
    <submittedName>
        <fullName evidence="2">GrpB-like predicted nucleotidyltransferase (UPF0157 family)/GNAT superfamily N-acetyltransferase</fullName>
    </submittedName>
</protein>
<gene>
    <name evidence="2" type="ORF">J3R75_003938</name>
</gene>
<dbReference type="InterPro" id="IPR016181">
    <property type="entry name" value="Acyl_CoA_acyltransferase"/>
</dbReference>
<dbReference type="Proteomes" id="UP001238163">
    <property type="component" value="Unassembled WGS sequence"/>
</dbReference>
<organism evidence="2 3">
    <name type="scientific">Oligosphaera ethanolica</name>
    <dbReference type="NCBI Taxonomy" id="760260"/>
    <lineage>
        <taxon>Bacteria</taxon>
        <taxon>Pseudomonadati</taxon>
        <taxon>Lentisphaerota</taxon>
        <taxon>Oligosphaeria</taxon>
        <taxon>Oligosphaerales</taxon>
        <taxon>Oligosphaeraceae</taxon>
        <taxon>Oligosphaera</taxon>
    </lineage>
</organism>
<dbReference type="InterPro" id="IPR000182">
    <property type="entry name" value="GNAT_dom"/>
</dbReference>
<accession>A0AAE3VK67</accession>
<dbReference type="InterPro" id="IPR043519">
    <property type="entry name" value="NT_sf"/>
</dbReference>
<keyword evidence="3" id="KW-1185">Reference proteome</keyword>
<reference evidence="2" key="1">
    <citation type="submission" date="2023-07" db="EMBL/GenBank/DDBJ databases">
        <title>Genomic Encyclopedia of Type Strains, Phase IV (KMG-IV): sequencing the most valuable type-strain genomes for metagenomic binning, comparative biology and taxonomic classification.</title>
        <authorList>
            <person name="Goeker M."/>
        </authorList>
    </citation>
    <scope>NUCLEOTIDE SEQUENCE</scope>
    <source>
        <strain evidence="2">DSM 24202</strain>
    </source>
</reference>
<dbReference type="Pfam" id="PF04229">
    <property type="entry name" value="GrpB"/>
    <property type="match status" value="1"/>
</dbReference>
<evidence type="ECO:0000259" key="1">
    <source>
        <dbReference type="PROSITE" id="PS51186"/>
    </source>
</evidence>
<dbReference type="PANTHER" id="PTHR34822">
    <property type="entry name" value="GRPB DOMAIN PROTEIN (AFU_ORTHOLOGUE AFUA_1G01530)"/>
    <property type="match status" value="1"/>
</dbReference>
<dbReference type="InterPro" id="IPR007344">
    <property type="entry name" value="GrpB/CoaE"/>
</dbReference>
<dbReference type="Pfam" id="PF00583">
    <property type="entry name" value="Acetyltransf_1"/>
    <property type="match status" value="1"/>
</dbReference>
<evidence type="ECO:0000313" key="2">
    <source>
        <dbReference type="EMBL" id="MDQ0291831.1"/>
    </source>
</evidence>
<dbReference type="SUPFAM" id="SSF81301">
    <property type="entry name" value="Nucleotidyltransferase"/>
    <property type="match status" value="1"/>
</dbReference>
<evidence type="ECO:0000313" key="3">
    <source>
        <dbReference type="Proteomes" id="UP001238163"/>
    </source>
</evidence>
<dbReference type="PROSITE" id="PS51186">
    <property type="entry name" value="GNAT"/>
    <property type="match status" value="1"/>
</dbReference>
<proteinExistence type="predicted"/>
<name>A0AAE3VK67_9BACT</name>
<dbReference type="AlphaFoldDB" id="A0AAE3VK67"/>
<dbReference type="Gene3D" id="3.30.460.10">
    <property type="entry name" value="Beta Polymerase, domain 2"/>
    <property type="match status" value="1"/>
</dbReference>
<dbReference type="CDD" id="cd04301">
    <property type="entry name" value="NAT_SF"/>
    <property type="match status" value="1"/>
</dbReference>
<dbReference type="RefSeq" id="WP_307265189.1">
    <property type="nucleotide sequence ID" value="NZ_JAUSVL010000001.1"/>
</dbReference>
<dbReference type="EMBL" id="JAUSVL010000001">
    <property type="protein sequence ID" value="MDQ0291831.1"/>
    <property type="molecule type" value="Genomic_DNA"/>
</dbReference>
<dbReference type="GO" id="GO:0016747">
    <property type="term" value="F:acyltransferase activity, transferring groups other than amino-acyl groups"/>
    <property type="evidence" value="ECO:0007669"/>
    <property type="project" value="InterPro"/>
</dbReference>
<sequence length="363" mass="41571">MDIRQLRLVAVREHPELATLAIDAFSAWWSDEQRRDLYDDCIRHSLDTPSPLPRWYLLLAGDEAIGGAGMISNDFVSRMDLWPWLCAVYVAEPYRGRRLAGRLICRIKADAQAAGYDALYVATDLRGFYERYGFTEIGVGYHPWGEQSRLFKAALPTLSERVQRVLADDVAVCDYDLRWPDLFAAEKAHLESLVPEGYFRRIEHFGSTAVPGLAAKPVIDLLLEVESLAEARELLPPILEAEGYDYFWRPTFGNDGGPWYCWFIKRGENGERLAHLHVVEKSFAGHWQRLQFRDYLREHPAVAQDYADLKRRLAADNGHDRVAYTDAKGDFIRRITALACGVNPQAEDIDKRRPAQKDDDEKR</sequence>
<dbReference type="PANTHER" id="PTHR34822:SF1">
    <property type="entry name" value="GRPB FAMILY PROTEIN"/>
    <property type="match status" value="1"/>
</dbReference>
<dbReference type="SUPFAM" id="SSF55729">
    <property type="entry name" value="Acyl-CoA N-acyltransferases (Nat)"/>
    <property type="match status" value="1"/>
</dbReference>